<dbReference type="RefSeq" id="WP_277832508.1">
    <property type="nucleotide sequence ID" value="NZ_JARQZE010000005.1"/>
</dbReference>
<comment type="caution">
    <text evidence="4">The sequence shown here is derived from an EMBL/GenBank/DDBJ whole genome shotgun (WGS) entry which is preliminary data.</text>
</comment>
<feature type="modified residue" description="4-aspartylphosphate" evidence="2">
    <location>
        <position position="75"/>
    </location>
</feature>
<sequence length="164" mass="18089">MSNIHSEVHGAPSELSESAEGIAALGVLIVDDEPEIRLMLRLILEQHECSLHFACDADQALDSVRLAPPELVLLDIGLREPREGLSLCAELKRRAKGRLPVVIMLTGDNDPSTIRQAQACGADGYLVKPFTPMQILGLIDSFDAWRIDPRRAPPAFWPAAYRLR</sequence>
<dbReference type="PANTHER" id="PTHR44591:SF3">
    <property type="entry name" value="RESPONSE REGULATORY DOMAIN-CONTAINING PROTEIN"/>
    <property type="match status" value="1"/>
</dbReference>
<reference evidence="5" key="1">
    <citation type="journal article" date="2019" name="Int. J. Syst. Evol. Microbiol.">
        <title>The Global Catalogue of Microorganisms (GCM) 10K type strain sequencing project: providing services to taxonomists for standard genome sequencing and annotation.</title>
        <authorList>
            <consortium name="The Broad Institute Genomics Platform"/>
            <consortium name="The Broad Institute Genome Sequencing Center for Infectious Disease"/>
            <person name="Wu L."/>
            <person name="Ma J."/>
        </authorList>
    </citation>
    <scope>NUCLEOTIDE SEQUENCE [LARGE SCALE GENOMIC DNA]</scope>
    <source>
        <strain evidence="5">CCUG 48884</strain>
    </source>
</reference>
<dbReference type="Gene3D" id="3.40.50.2300">
    <property type="match status" value="1"/>
</dbReference>
<keyword evidence="5" id="KW-1185">Reference proteome</keyword>
<dbReference type="EMBL" id="JBHTMC010000020">
    <property type="protein sequence ID" value="MFD1263963.1"/>
    <property type="molecule type" value="Genomic_DNA"/>
</dbReference>
<dbReference type="Proteomes" id="UP001597158">
    <property type="component" value="Unassembled WGS sequence"/>
</dbReference>
<evidence type="ECO:0000313" key="5">
    <source>
        <dbReference type="Proteomes" id="UP001597158"/>
    </source>
</evidence>
<protein>
    <submittedName>
        <fullName evidence="4">Response regulator</fullName>
    </submittedName>
</protein>
<organism evidence="4 5">
    <name type="scientific">Thauera mechernichensis</name>
    <dbReference type="NCBI Taxonomy" id="82788"/>
    <lineage>
        <taxon>Bacteria</taxon>
        <taxon>Pseudomonadati</taxon>
        <taxon>Pseudomonadota</taxon>
        <taxon>Betaproteobacteria</taxon>
        <taxon>Rhodocyclales</taxon>
        <taxon>Zoogloeaceae</taxon>
        <taxon>Thauera</taxon>
    </lineage>
</organism>
<evidence type="ECO:0000256" key="1">
    <source>
        <dbReference type="ARBA" id="ARBA00022553"/>
    </source>
</evidence>
<dbReference type="InterPro" id="IPR011006">
    <property type="entry name" value="CheY-like_superfamily"/>
</dbReference>
<dbReference type="PROSITE" id="PS50110">
    <property type="entry name" value="RESPONSE_REGULATORY"/>
    <property type="match status" value="1"/>
</dbReference>
<dbReference type="PANTHER" id="PTHR44591">
    <property type="entry name" value="STRESS RESPONSE REGULATOR PROTEIN 1"/>
    <property type="match status" value="1"/>
</dbReference>
<gene>
    <name evidence="4" type="ORF">ACFQ4M_10235</name>
</gene>
<proteinExistence type="predicted"/>
<evidence type="ECO:0000256" key="2">
    <source>
        <dbReference type="PROSITE-ProRule" id="PRU00169"/>
    </source>
</evidence>
<keyword evidence="1 2" id="KW-0597">Phosphoprotein</keyword>
<dbReference type="CDD" id="cd00156">
    <property type="entry name" value="REC"/>
    <property type="match status" value="1"/>
</dbReference>
<accession>A0ABW3WD70</accession>
<dbReference type="SMART" id="SM00448">
    <property type="entry name" value="REC"/>
    <property type="match status" value="1"/>
</dbReference>
<feature type="domain" description="Response regulatory" evidence="3">
    <location>
        <begin position="26"/>
        <end position="143"/>
    </location>
</feature>
<evidence type="ECO:0000259" key="3">
    <source>
        <dbReference type="PROSITE" id="PS50110"/>
    </source>
</evidence>
<dbReference type="Pfam" id="PF00072">
    <property type="entry name" value="Response_reg"/>
    <property type="match status" value="1"/>
</dbReference>
<dbReference type="SUPFAM" id="SSF52172">
    <property type="entry name" value="CheY-like"/>
    <property type="match status" value="1"/>
</dbReference>
<evidence type="ECO:0000313" key="4">
    <source>
        <dbReference type="EMBL" id="MFD1263963.1"/>
    </source>
</evidence>
<dbReference type="InterPro" id="IPR050595">
    <property type="entry name" value="Bact_response_regulator"/>
</dbReference>
<name>A0ABW3WD70_9RHOO</name>
<dbReference type="InterPro" id="IPR001789">
    <property type="entry name" value="Sig_transdc_resp-reg_receiver"/>
</dbReference>